<dbReference type="Pfam" id="PF04402">
    <property type="entry name" value="SIMPL"/>
    <property type="match status" value="1"/>
</dbReference>
<dbReference type="EMBL" id="WBKB01000001">
    <property type="protein sequence ID" value="KAB1645085.1"/>
    <property type="molecule type" value="Genomic_DNA"/>
</dbReference>
<protein>
    <submittedName>
        <fullName evidence="2">DUF541 domain-containing protein</fullName>
    </submittedName>
</protein>
<sequence>MTRIHATGTSEAHYRAERATIIAHISITSENRAESIRLATHLHNLVSSRAQQLRSSGDATWHAATPISTWTRKSYAQGSYSNVIVEHITSSTVRVKLSSLELVSELVTEFSEAGVRASVDWALTENTRRAHEQAARKAAVGQAREIAEDYASALGEQVTKVMTISDSQQPSFGGPAMRAMSAAPGGQPETAEVTVPEITISATVTGEFESA</sequence>
<dbReference type="Proteomes" id="UP000433493">
    <property type="component" value="Unassembled WGS sequence"/>
</dbReference>
<dbReference type="InterPro" id="IPR052022">
    <property type="entry name" value="26kDa_periplasmic_antigen"/>
</dbReference>
<dbReference type="InterPro" id="IPR007497">
    <property type="entry name" value="SIMPL/DUF541"/>
</dbReference>
<evidence type="ECO:0000313" key="3">
    <source>
        <dbReference type="Proteomes" id="UP000433493"/>
    </source>
</evidence>
<dbReference type="OrthoDB" id="5115102at2"/>
<organism evidence="2 3">
    <name type="scientific">Gulosibacter chungangensis</name>
    <dbReference type="NCBI Taxonomy" id="979746"/>
    <lineage>
        <taxon>Bacteria</taxon>
        <taxon>Bacillati</taxon>
        <taxon>Actinomycetota</taxon>
        <taxon>Actinomycetes</taxon>
        <taxon>Micrococcales</taxon>
        <taxon>Microbacteriaceae</taxon>
        <taxon>Gulosibacter</taxon>
    </lineage>
</organism>
<dbReference type="AlphaFoldDB" id="A0A7J5BFQ8"/>
<gene>
    <name evidence="2" type="ORF">F8O05_02185</name>
</gene>
<evidence type="ECO:0000256" key="1">
    <source>
        <dbReference type="SAM" id="MobiDB-lite"/>
    </source>
</evidence>
<reference evidence="2 3" key="1">
    <citation type="submission" date="2019-09" db="EMBL/GenBank/DDBJ databases">
        <title>Phylogeny of genus Pseudoclavibacter and closely related genus.</title>
        <authorList>
            <person name="Li Y."/>
        </authorList>
    </citation>
    <scope>NUCLEOTIDE SEQUENCE [LARGE SCALE GENOMIC DNA]</scope>
    <source>
        <strain evidence="2 3">KCTC 13959</strain>
    </source>
</reference>
<dbReference type="Gene3D" id="3.30.70.2970">
    <property type="entry name" value="Protein of unknown function (DUF541), domain 2"/>
    <property type="match status" value="1"/>
</dbReference>
<accession>A0A7J5BFQ8</accession>
<comment type="caution">
    <text evidence="2">The sequence shown here is derived from an EMBL/GenBank/DDBJ whole genome shotgun (WGS) entry which is preliminary data.</text>
</comment>
<keyword evidence="3" id="KW-1185">Reference proteome</keyword>
<evidence type="ECO:0000313" key="2">
    <source>
        <dbReference type="EMBL" id="KAB1645085.1"/>
    </source>
</evidence>
<proteinExistence type="predicted"/>
<dbReference type="GO" id="GO:0006974">
    <property type="term" value="P:DNA damage response"/>
    <property type="evidence" value="ECO:0007669"/>
    <property type="project" value="TreeGrafter"/>
</dbReference>
<name>A0A7J5BFQ8_9MICO</name>
<dbReference type="RefSeq" id="WP_158051095.1">
    <property type="nucleotide sequence ID" value="NZ_WBKB01000001.1"/>
</dbReference>
<feature type="region of interest" description="Disordered" evidence="1">
    <location>
        <begin position="167"/>
        <end position="191"/>
    </location>
</feature>
<dbReference type="PANTHER" id="PTHR34387:SF1">
    <property type="entry name" value="PERIPLASMIC IMMUNOGENIC PROTEIN"/>
    <property type="match status" value="1"/>
</dbReference>
<dbReference type="PANTHER" id="PTHR34387">
    <property type="entry name" value="SLR1258 PROTEIN"/>
    <property type="match status" value="1"/>
</dbReference>
<dbReference type="Gene3D" id="3.30.110.170">
    <property type="entry name" value="Protein of unknown function (DUF541), domain 1"/>
    <property type="match status" value="1"/>
</dbReference>